<dbReference type="GO" id="GO:0016740">
    <property type="term" value="F:transferase activity"/>
    <property type="evidence" value="ECO:0007669"/>
    <property type="project" value="UniProtKB-KW"/>
</dbReference>
<dbReference type="AlphaFoldDB" id="A0A7L5DL77"/>
<gene>
    <name evidence="1" type="ORF">HH216_12950</name>
</gene>
<accession>A0A7L5DL77</accession>
<dbReference type="EMBL" id="CP051677">
    <property type="protein sequence ID" value="QJD79219.1"/>
    <property type="molecule type" value="Genomic_DNA"/>
</dbReference>
<keyword evidence="1" id="KW-0808">Transferase</keyword>
<evidence type="ECO:0000313" key="2">
    <source>
        <dbReference type="Proteomes" id="UP000501128"/>
    </source>
</evidence>
<evidence type="ECO:0000313" key="1">
    <source>
        <dbReference type="EMBL" id="QJD79219.1"/>
    </source>
</evidence>
<dbReference type="Gene3D" id="3.30.460.10">
    <property type="entry name" value="Beta Polymerase, domain 2"/>
    <property type="match status" value="1"/>
</dbReference>
<reference evidence="1 2" key="1">
    <citation type="submission" date="2020-04" db="EMBL/GenBank/DDBJ databases">
        <title>Genome sequencing of novel species.</title>
        <authorList>
            <person name="Heo J."/>
            <person name="Kim S.-J."/>
            <person name="Kim J.-S."/>
            <person name="Hong S.-B."/>
            <person name="Kwon S.-W."/>
        </authorList>
    </citation>
    <scope>NUCLEOTIDE SEQUENCE [LARGE SCALE GENOMIC DNA]</scope>
    <source>
        <strain evidence="1 2">CJU-R4</strain>
    </source>
</reference>
<dbReference type="KEGG" id="srho:HH216_12950"/>
<dbReference type="SUPFAM" id="SSF81301">
    <property type="entry name" value="Nucleotidyltransferase"/>
    <property type="match status" value="1"/>
</dbReference>
<sequence length="275" mass="31345">MQLNTSHVFQSFVDQAIDVLRRDTEMLALAVGGSWTTARMDTFSDLDLVLVSTRPIAPNLARMRAVADKLGVMLSAFRGDHVGEPRLLIALYDNPLLHVDIKFLTTPECYDRVEDPVVVWERDRILTNIIQQSSAYYPGVDFTWIEDRFWIWVHYALLKIGRGEYFEALDFLSFLRSRVIGPLIQLKNGQLPNGVRRIEMTATADDLENLRQTVATPTYISLVDSLKASIRLYTDLRNLLAPADCKPNQEARQAVEQYMNKQLESTHNAVNTTEN</sequence>
<name>A0A7L5DL77_9BACT</name>
<organism evidence="1 2">
    <name type="scientific">Spirosoma rhododendri</name>
    <dbReference type="NCBI Taxonomy" id="2728024"/>
    <lineage>
        <taxon>Bacteria</taxon>
        <taxon>Pseudomonadati</taxon>
        <taxon>Bacteroidota</taxon>
        <taxon>Cytophagia</taxon>
        <taxon>Cytophagales</taxon>
        <taxon>Cytophagaceae</taxon>
        <taxon>Spirosoma</taxon>
    </lineage>
</organism>
<proteinExistence type="predicted"/>
<dbReference type="RefSeq" id="WP_169551185.1">
    <property type="nucleotide sequence ID" value="NZ_CP051677.1"/>
</dbReference>
<dbReference type="InterPro" id="IPR043519">
    <property type="entry name" value="NT_sf"/>
</dbReference>
<keyword evidence="2" id="KW-1185">Reference proteome</keyword>
<dbReference type="Gene3D" id="1.20.120.330">
    <property type="entry name" value="Nucleotidyltransferases domain 2"/>
    <property type="match status" value="1"/>
</dbReference>
<dbReference type="Proteomes" id="UP000501128">
    <property type="component" value="Chromosome"/>
</dbReference>
<protein>
    <submittedName>
        <fullName evidence="1">Nucleotidyltransferase domain-containing protein</fullName>
    </submittedName>
</protein>